<dbReference type="Gene3D" id="2.40.50.40">
    <property type="match status" value="2"/>
</dbReference>
<accession>A0A2K3QAE3</accession>
<feature type="compositionally biased region" description="Basic and acidic residues" evidence="2">
    <location>
        <begin position="142"/>
        <end position="151"/>
    </location>
</feature>
<protein>
    <recommendedName>
        <fullName evidence="5">Chromo domain-containing protein</fullName>
    </recommendedName>
</protein>
<feature type="compositionally biased region" description="Polar residues" evidence="2">
    <location>
        <begin position="49"/>
        <end position="67"/>
    </location>
</feature>
<feature type="region of interest" description="Disordered" evidence="2">
    <location>
        <begin position="1"/>
        <end position="154"/>
    </location>
</feature>
<evidence type="ECO:0008006" key="5">
    <source>
        <dbReference type="Google" id="ProtNLM"/>
    </source>
</evidence>
<proteinExistence type="predicted"/>
<gene>
    <name evidence="3" type="ORF">TCAP_05564</name>
</gene>
<dbReference type="InterPro" id="IPR016197">
    <property type="entry name" value="Chromo-like_dom_sf"/>
</dbReference>
<dbReference type="STRING" id="45235.A0A2K3QAE3"/>
<name>A0A2K3QAE3_9HYPO</name>
<dbReference type="CDD" id="cd00024">
    <property type="entry name" value="CD_CSD"/>
    <property type="match status" value="2"/>
</dbReference>
<comment type="caution">
    <text evidence="3">The sequence shown here is derived from an EMBL/GenBank/DDBJ whole genome shotgun (WGS) entry which is preliminary data.</text>
</comment>
<dbReference type="Proteomes" id="UP000236621">
    <property type="component" value="Unassembled WGS sequence"/>
</dbReference>
<organism evidence="3 4">
    <name type="scientific">Tolypocladium capitatum</name>
    <dbReference type="NCBI Taxonomy" id="45235"/>
    <lineage>
        <taxon>Eukaryota</taxon>
        <taxon>Fungi</taxon>
        <taxon>Dikarya</taxon>
        <taxon>Ascomycota</taxon>
        <taxon>Pezizomycotina</taxon>
        <taxon>Sordariomycetes</taxon>
        <taxon>Hypocreomycetidae</taxon>
        <taxon>Hypocreales</taxon>
        <taxon>Ophiocordycipitaceae</taxon>
        <taxon>Tolypocladium</taxon>
    </lineage>
</organism>
<feature type="compositionally biased region" description="Polar residues" evidence="2">
    <location>
        <begin position="21"/>
        <end position="34"/>
    </location>
</feature>
<reference evidence="3 4" key="1">
    <citation type="submission" date="2017-08" db="EMBL/GenBank/DDBJ databases">
        <title>Harnessing the power of phylogenomics to disentangle the directionality and signatures of interkingdom host jumping in the parasitic fungal genus Tolypocladium.</title>
        <authorList>
            <person name="Quandt C.A."/>
            <person name="Patterson W."/>
            <person name="Spatafora J.W."/>
        </authorList>
    </citation>
    <scope>NUCLEOTIDE SEQUENCE [LARGE SCALE GENOMIC DNA]</scope>
    <source>
        <strain evidence="3 4">CBS 113982</strain>
    </source>
</reference>
<comment type="subunit">
    <text evidence="1">Component of the NuA4 histone acetyltransferase complex.</text>
</comment>
<keyword evidence="4" id="KW-1185">Reference proteome</keyword>
<dbReference type="SUPFAM" id="SSF54160">
    <property type="entry name" value="Chromo domain-like"/>
    <property type="match status" value="2"/>
</dbReference>
<evidence type="ECO:0000313" key="4">
    <source>
        <dbReference type="Proteomes" id="UP000236621"/>
    </source>
</evidence>
<dbReference type="AlphaFoldDB" id="A0A2K3QAE3"/>
<dbReference type="OrthoDB" id="433924at2759"/>
<evidence type="ECO:0000256" key="2">
    <source>
        <dbReference type="SAM" id="MobiDB-lite"/>
    </source>
</evidence>
<evidence type="ECO:0000313" key="3">
    <source>
        <dbReference type="EMBL" id="PNY24499.1"/>
    </source>
</evidence>
<sequence length="273" mass="30549">MSSILTSIFTPRKELPDTPRAQLQLTPRTSSIKKQQVRVGRDPMGGSKETATTPVPKTSKSQPSATVSRDGGGSSGKRGTAKPSTKKRSTRNDADAQLSPTPDASKRTHRRASKEQPDASEAAEETREEEQHQEPDQGSEQEQQHGDEYSFKRFGKHRWAGNSIEIQVEWVQGDVTWEPEANLHQDAPQSLFAYWKRQGGRPNNPSDPDLFDIFAILKHSKDRKRLLIEWVGFGPKDATWVSRAAVEETAPDVAAEYWASVKPAAKRPTRRRQ</sequence>
<dbReference type="EMBL" id="NRSZ01000876">
    <property type="protein sequence ID" value="PNY24499.1"/>
    <property type="molecule type" value="Genomic_DNA"/>
</dbReference>
<evidence type="ECO:0000256" key="1">
    <source>
        <dbReference type="ARBA" id="ARBA00011353"/>
    </source>
</evidence>